<feature type="non-terminal residue" evidence="8">
    <location>
        <position position="187"/>
    </location>
</feature>
<dbReference type="GO" id="GO:0016301">
    <property type="term" value="F:kinase activity"/>
    <property type="evidence" value="ECO:0007669"/>
    <property type="project" value="UniProtKB-KW"/>
</dbReference>
<dbReference type="Pfam" id="PF04265">
    <property type="entry name" value="TPK_B1_binding"/>
    <property type="match status" value="1"/>
</dbReference>
<gene>
    <name evidence="8" type="ORF">A2042_01790</name>
</gene>
<dbReference type="EMBL" id="MGDB01000023">
    <property type="protein sequence ID" value="OGL42853.1"/>
    <property type="molecule type" value="Genomic_DNA"/>
</dbReference>
<dbReference type="InterPro" id="IPR007371">
    <property type="entry name" value="TPK_catalytic"/>
</dbReference>
<accession>A0A1F7RMV9</accession>
<evidence type="ECO:0000313" key="9">
    <source>
        <dbReference type="Proteomes" id="UP000178526"/>
    </source>
</evidence>
<keyword evidence="1" id="KW-0808">Transferase</keyword>
<dbReference type="Pfam" id="PF04263">
    <property type="entry name" value="TPK_catalytic"/>
    <property type="match status" value="1"/>
</dbReference>
<dbReference type="AlphaFoldDB" id="A0A1F7RMV9"/>
<name>A0A1F7RMV9_9BACT</name>
<dbReference type="InterPro" id="IPR006282">
    <property type="entry name" value="Thi_PPkinase"/>
</dbReference>
<dbReference type="GO" id="GO:0004788">
    <property type="term" value="F:thiamine diphosphokinase activity"/>
    <property type="evidence" value="ECO:0007669"/>
    <property type="project" value="UniProtKB-UniRule"/>
</dbReference>
<dbReference type="EC" id="2.7.6.2" evidence="5"/>
<sequence>MKIKPKNRAVILSNGNFGNINSYKKLIKKNDKIICADGGLRFAKKLGIKPDILIGDFDSLKKSDFSGLNKNKTKVLRFPKEKDKTDTQLALEYALSSGAREIIMLCSLGGRVDHMLANIHLLRMGVKKSVTIKILDESTEVRIIDKSLDIKATKGETISLLPFSEKVSGIYTEGLKYLLKNGTMILG</sequence>
<evidence type="ECO:0000256" key="2">
    <source>
        <dbReference type="ARBA" id="ARBA00022741"/>
    </source>
</evidence>
<dbReference type="InterPro" id="IPR036759">
    <property type="entry name" value="TPK_catalytic_sf"/>
</dbReference>
<organism evidence="8 9">
    <name type="scientific">Candidatus Schekmanbacteria bacterium GWA2_38_11</name>
    <dbReference type="NCBI Taxonomy" id="1817876"/>
    <lineage>
        <taxon>Bacteria</taxon>
        <taxon>Candidatus Schekmaniibacteriota</taxon>
    </lineage>
</organism>
<dbReference type="Proteomes" id="UP000178526">
    <property type="component" value="Unassembled WGS sequence"/>
</dbReference>
<keyword evidence="4" id="KW-0067">ATP-binding</keyword>
<comment type="caution">
    <text evidence="8">The sequence shown here is derived from an EMBL/GenBank/DDBJ whole genome shotgun (WGS) entry which is preliminary data.</text>
</comment>
<keyword evidence="3 8" id="KW-0418">Kinase</keyword>
<proteinExistence type="predicted"/>
<dbReference type="NCBIfam" id="TIGR01378">
    <property type="entry name" value="thi_PPkinase"/>
    <property type="match status" value="1"/>
</dbReference>
<feature type="domain" description="Thiamin pyrophosphokinase thiamin-binding" evidence="7">
    <location>
        <begin position="148"/>
        <end position="184"/>
    </location>
</feature>
<evidence type="ECO:0000259" key="7">
    <source>
        <dbReference type="Pfam" id="PF04265"/>
    </source>
</evidence>
<evidence type="ECO:0000259" key="6">
    <source>
        <dbReference type="Pfam" id="PF04263"/>
    </source>
</evidence>
<dbReference type="GO" id="GO:0006772">
    <property type="term" value="P:thiamine metabolic process"/>
    <property type="evidence" value="ECO:0007669"/>
    <property type="project" value="UniProtKB-UniRule"/>
</dbReference>
<dbReference type="InterPro" id="IPR007373">
    <property type="entry name" value="Thiamin_PyroPKinase_B1-bd"/>
</dbReference>
<protein>
    <recommendedName>
        <fullName evidence="5">Thiamine diphosphokinase</fullName>
        <ecNumber evidence="5">2.7.6.2</ecNumber>
    </recommendedName>
</protein>
<evidence type="ECO:0000256" key="4">
    <source>
        <dbReference type="ARBA" id="ARBA00022840"/>
    </source>
</evidence>
<dbReference type="GO" id="GO:0030975">
    <property type="term" value="F:thiamine binding"/>
    <property type="evidence" value="ECO:0007669"/>
    <property type="project" value="InterPro"/>
</dbReference>
<dbReference type="GO" id="GO:0005524">
    <property type="term" value="F:ATP binding"/>
    <property type="evidence" value="ECO:0007669"/>
    <property type="project" value="UniProtKB-KW"/>
</dbReference>
<reference evidence="8 9" key="1">
    <citation type="journal article" date="2016" name="Nat. Commun.">
        <title>Thousands of microbial genomes shed light on interconnected biogeochemical processes in an aquifer system.</title>
        <authorList>
            <person name="Anantharaman K."/>
            <person name="Brown C.T."/>
            <person name="Hug L.A."/>
            <person name="Sharon I."/>
            <person name="Castelle C.J."/>
            <person name="Probst A.J."/>
            <person name="Thomas B.C."/>
            <person name="Singh A."/>
            <person name="Wilkins M.J."/>
            <person name="Karaoz U."/>
            <person name="Brodie E.L."/>
            <person name="Williams K.H."/>
            <person name="Hubbard S.S."/>
            <person name="Banfield J.F."/>
        </authorList>
    </citation>
    <scope>NUCLEOTIDE SEQUENCE [LARGE SCALE GENOMIC DNA]</scope>
</reference>
<feature type="domain" description="Thiamin pyrophosphokinase catalytic" evidence="6">
    <location>
        <begin position="23"/>
        <end position="133"/>
    </location>
</feature>
<evidence type="ECO:0000256" key="5">
    <source>
        <dbReference type="NCBIfam" id="TIGR01378"/>
    </source>
</evidence>
<dbReference type="PANTHER" id="PTHR41299">
    <property type="entry name" value="THIAMINE PYROPHOSPHOKINASE"/>
    <property type="match status" value="1"/>
</dbReference>
<dbReference type="SUPFAM" id="SSF63999">
    <property type="entry name" value="Thiamin pyrophosphokinase, catalytic domain"/>
    <property type="match status" value="1"/>
</dbReference>
<evidence type="ECO:0000256" key="1">
    <source>
        <dbReference type="ARBA" id="ARBA00022679"/>
    </source>
</evidence>
<dbReference type="PANTHER" id="PTHR41299:SF1">
    <property type="entry name" value="THIAMINE PYROPHOSPHOKINASE"/>
    <property type="match status" value="1"/>
</dbReference>
<evidence type="ECO:0000313" key="8">
    <source>
        <dbReference type="EMBL" id="OGL42853.1"/>
    </source>
</evidence>
<dbReference type="Gene3D" id="3.40.50.10240">
    <property type="entry name" value="Thiamin pyrophosphokinase, catalytic domain"/>
    <property type="match status" value="1"/>
</dbReference>
<keyword evidence="2" id="KW-0547">Nucleotide-binding</keyword>
<evidence type="ECO:0000256" key="3">
    <source>
        <dbReference type="ARBA" id="ARBA00022777"/>
    </source>
</evidence>
<dbReference type="InterPro" id="IPR053149">
    <property type="entry name" value="TPK"/>
</dbReference>
<dbReference type="CDD" id="cd07995">
    <property type="entry name" value="TPK"/>
    <property type="match status" value="1"/>
</dbReference>
<dbReference type="GO" id="GO:0009229">
    <property type="term" value="P:thiamine diphosphate biosynthetic process"/>
    <property type="evidence" value="ECO:0007669"/>
    <property type="project" value="InterPro"/>
</dbReference>